<accession>A0A8K0HBL3</accession>
<dbReference type="EMBL" id="VOIH02000004">
    <property type="protein sequence ID" value="KAF3449184.1"/>
    <property type="molecule type" value="Genomic_DNA"/>
</dbReference>
<reference evidence="1" key="1">
    <citation type="submission" date="2020-03" db="EMBL/GenBank/DDBJ databases">
        <title>A high-quality chromosome-level genome assembly of a woody plant with both climbing and erect habits, Rhamnella rubrinervis.</title>
        <authorList>
            <person name="Lu Z."/>
            <person name="Yang Y."/>
            <person name="Zhu X."/>
            <person name="Sun Y."/>
        </authorList>
    </citation>
    <scope>NUCLEOTIDE SEQUENCE</scope>
    <source>
        <strain evidence="1">BYM</strain>
        <tissue evidence="1">Leaf</tissue>
    </source>
</reference>
<proteinExistence type="predicted"/>
<evidence type="ECO:0000313" key="1">
    <source>
        <dbReference type="EMBL" id="KAF3449184.1"/>
    </source>
</evidence>
<dbReference type="Proteomes" id="UP000796880">
    <property type="component" value="Unassembled WGS sequence"/>
</dbReference>
<sequence>MDEEHSFLTVIGKSLIPPHLPISGEWAGTSVIGHDTKYCSSPSSLSIPVETWNVGGKSFKDWFRADSNLKTSNPIQQLFLNPESIMAHISHTSAMVIVPYQPSSHVEGSGSVGKSITPPRHQSVTRYSFYKRGDMVKTKRRVIEDDSLLEVQVSETYSNALKGVVVCEKLGDCKALFDK</sequence>
<comment type="caution">
    <text evidence="1">The sequence shown here is derived from an EMBL/GenBank/DDBJ whole genome shotgun (WGS) entry which is preliminary data.</text>
</comment>
<organism evidence="1 2">
    <name type="scientific">Rhamnella rubrinervis</name>
    <dbReference type="NCBI Taxonomy" id="2594499"/>
    <lineage>
        <taxon>Eukaryota</taxon>
        <taxon>Viridiplantae</taxon>
        <taxon>Streptophyta</taxon>
        <taxon>Embryophyta</taxon>
        <taxon>Tracheophyta</taxon>
        <taxon>Spermatophyta</taxon>
        <taxon>Magnoliopsida</taxon>
        <taxon>eudicotyledons</taxon>
        <taxon>Gunneridae</taxon>
        <taxon>Pentapetalae</taxon>
        <taxon>rosids</taxon>
        <taxon>fabids</taxon>
        <taxon>Rosales</taxon>
        <taxon>Rhamnaceae</taxon>
        <taxon>rhamnoid group</taxon>
        <taxon>Rhamneae</taxon>
        <taxon>Rhamnella</taxon>
    </lineage>
</organism>
<dbReference type="AlphaFoldDB" id="A0A8K0HBL3"/>
<keyword evidence="2" id="KW-1185">Reference proteome</keyword>
<name>A0A8K0HBL3_9ROSA</name>
<evidence type="ECO:0000313" key="2">
    <source>
        <dbReference type="Proteomes" id="UP000796880"/>
    </source>
</evidence>
<protein>
    <submittedName>
        <fullName evidence="1">Uncharacterized protein</fullName>
    </submittedName>
</protein>
<gene>
    <name evidence="1" type="ORF">FNV43_RR09912</name>
</gene>